<evidence type="ECO:0000313" key="7">
    <source>
        <dbReference type="Proteomes" id="UP000391834"/>
    </source>
</evidence>
<dbReference type="GO" id="GO:0120159">
    <property type="term" value="F:rRNA pseudouridine synthase activity"/>
    <property type="evidence" value="ECO:0007669"/>
    <property type="project" value="UniProtKB-ARBA"/>
</dbReference>
<dbReference type="InterPro" id="IPR036986">
    <property type="entry name" value="S4_RNA-bd_sf"/>
</dbReference>
<protein>
    <recommendedName>
        <fullName evidence="4">Pseudouridine synthase</fullName>
        <ecNumber evidence="4">5.4.99.-</ecNumber>
    </recommendedName>
</protein>
<dbReference type="PROSITE" id="PS01149">
    <property type="entry name" value="PSI_RSU"/>
    <property type="match status" value="1"/>
</dbReference>
<evidence type="ECO:0000256" key="2">
    <source>
        <dbReference type="ARBA" id="ARBA00023235"/>
    </source>
</evidence>
<dbReference type="Gene3D" id="3.30.70.1560">
    <property type="entry name" value="Alpha-L RNA-binding motif"/>
    <property type="match status" value="1"/>
</dbReference>
<dbReference type="InterPro" id="IPR042092">
    <property type="entry name" value="PsdUridine_s_RsuA/RluB/E/F_cat"/>
</dbReference>
<dbReference type="AlphaFoldDB" id="A0A5M4AXM6"/>
<dbReference type="FunFam" id="3.10.290.10:FF:000003">
    <property type="entry name" value="Pseudouridine synthase"/>
    <property type="match status" value="1"/>
</dbReference>
<dbReference type="RefSeq" id="WP_025863177.1">
    <property type="nucleotide sequence ID" value="NZ_BLAX01000001.1"/>
</dbReference>
<dbReference type="Pfam" id="PF01479">
    <property type="entry name" value="S4"/>
    <property type="match status" value="1"/>
</dbReference>
<proteinExistence type="inferred from homology"/>
<dbReference type="InterPro" id="IPR050343">
    <property type="entry name" value="RsuA_PseudoU_synthase"/>
</dbReference>
<dbReference type="SUPFAM" id="SSF55120">
    <property type="entry name" value="Pseudouridine synthase"/>
    <property type="match status" value="1"/>
</dbReference>
<feature type="domain" description="RNA-binding S4" evidence="5">
    <location>
        <begin position="39"/>
        <end position="106"/>
    </location>
</feature>
<dbReference type="InterPro" id="IPR006145">
    <property type="entry name" value="PsdUridine_synth_RsuA/RluA"/>
</dbReference>
<evidence type="ECO:0000256" key="4">
    <source>
        <dbReference type="RuleBase" id="RU003887"/>
    </source>
</evidence>
<dbReference type="InterPro" id="IPR002942">
    <property type="entry name" value="S4_RNA-bd"/>
</dbReference>
<evidence type="ECO:0000259" key="5">
    <source>
        <dbReference type="SMART" id="SM00363"/>
    </source>
</evidence>
<organism evidence="6 7">
    <name type="scientific">Prolixibacter bellariivorans</name>
    <dbReference type="NCBI Taxonomy" id="314319"/>
    <lineage>
        <taxon>Bacteria</taxon>
        <taxon>Pseudomonadati</taxon>
        <taxon>Bacteroidota</taxon>
        <taxon>Bacteroidia</taxon>
        <taxon>Marinilabiliales</taxon>
        <taxon>Prolixibacteraceae</taxon>
        <taxon>Prolixibacter</taxon>
    </lineage>
</organism>
<dbReference type="InterPro" id="IPR000748">
    <property type="entry name" value="PsdUridine_synth_RsuA/RluB/E/F"/>
</dbReference>
<dbReference type="CDD" id="cd00165">
    <property type="entry name" value="S4"/>
    <property type="match status" value="1"/>
</dbReference>
<dbReference type="InterPro" id="IPR018496">
    <property type="entry name" value="PsdUridine_synth_RsuA/RluB_CS"/>
</dbReference>
<accession>A0A5M4AXM6</accession>
<comment type="caution">
    <text evidence="6">The sequence shown here is derived from an EMBL/GenBank/DDBJ whole genome shotgun (WGS) entry which is preliminary data.</text>
</comment>
<dbReference type="NCBIfam" id="TIGR00093">
    <property type="entry name" value="pseudouridine synthase"/>
    <property type="match status" value="1"/>
</dbReference>
<dbReference type="PROSITE" id="PS50889">
    <property type="entry name" value="S4"/>
    <property type="match status" value="1"/>
</dbReference>
<dbReference type="CDD" id="cd02870">
    <property type="entry name" value="PseudoU_synth_RsuA_like"/>
    <property type="match status" value="1"/>
</dbReference>
<dbReference type="Gene3D" id="3.30.70.580">
    <property type="entry name" value="Pseudouridine synthase I, catalytic domain, N-terminal subdomain"/>
    <property type="match status" value="1"/>
</dbReference>
<evidence type="ECO:0000313" key="6">
    <source>
        <dbReference type="EMBL" id="GET32346.1"/>
    </source>
</evidence>
<reference evidence="6 7" key="1">
    <citation type="submission" date="2019-10" db="EMBL/GenBank/DDBJ databases">
        <title>Prolixibacter strains distinguished by the presence of nitrate reductase genes were adept at nitrate-dependent anaerobic corrosion of metallic iron and carbon steel.</title>
        <authorList>
            <person name="Iino T."/>
            <person name="Shono N."/>
            <person name="Ito K."/>
            <person name="Nakamura R."/>
            <person name="Sueoka K."/>
            <person name="Harayama S."/>
            <person name="Ohkuma M."/>
        </authorList>
    </citation>
    <scope>NUCLEOTIDE SEQUENCE [LARGE SCALE GENOMIC DNA]</scope>
    <source>
        <strain evidence="6 7">JCM 13498</strain>
    </source>
</reference>
<dbReference type="GO" id="GO:0003723">
    <property type="term" value="F:RNA binding"/>
    <property type="evidence" value="ECO:0007669"/>
    <property type="project" value="UniProtKB-KW"/>
</dbReference>
<dbReference type="EMBL" id="BLAX01000001">
    <property type="protein sequence ID" value="GET32346.1"/>
    <property type="molecule type" value="Genomic_DNA"/>
</dbReference>
<dbReference type="SMART" id="SM00363">
    <property type="entry name" value="S4"/>
    <property type="match status" value="1"/>
</dbReference>
<keyword evidence="7" id="KW-1185">Reference proteome</keyword>
<keyword evidence="2 4" id="KW-0413">Isomerase</keyword>
<comment type="similarity">
    <text evidence="1 4">Belongs to the pseudouridine synthase RsuA family.</text>
</comment>
<dbReference type="Gene3D" id="3.10.290.10">
    <property type="entry name" value="RNA-binding S4 domain"/>
    <property type="match status" value="1"/>
</dbReference>
<dbReference type="GO" id="GO:0000455">
    <property type="term" value="P:enzyme-directed rRNA pseudouridine synthesis"/>
    <property type="evidence" value="ECO:0007669"/>
    <property type="project" value="UniProtKB-ARBA"/>
</dbReference>
<dbReference type="InterPro" id="IPR020094">
    <property type="entry name" value="TruA/RsuA/RluB/E/F_N"/>
</dbReference>
<dbReference type="PANTHER" id="PTHR47683:SF2">
    <property type="entry name" value="RNA-BINDING S4 DOMAIN-CONTAINING PROTEIN"/>
    <property type="match status" value="1"/>
</dbReference>
<name>A0A5M4AXM6_9BACT</name>
<dbReference type="SUPFAM" id="SSF55174">
    <property type="entry name" value="Alpha-L RNA-binding motif"/>
    <property type="match status" value="1"/>
</dbReference>
<dbReference type="PANTHER" id="PTHR47683">
    <property type="entry name" value="PSEUDOURIDINE SYNTHASE FAMILY PROTEIN-RELATED"/>
    <property type="match status" value="1"/>
</dbReference>
<keyword evidence="3" id="KW-0694">RNA-binding</keyword>
<evidence type="ECO:0000256" key="3">
    <source>
        <dbReference type="PROSITE-ProRule" id="PRU00182"/>
    </source>
</evidence>
<gene>
    <name evidence="6" type="ORF">PbJCM13498_12090</name>
</gene>
<dbReference type="EC" id="5.4.99.-" evidence="4"/>
<evidence type="ECO:0000256" key="1">
    <source>
        <dbReference type="ARBA" id="ARBA00008348"/>
    </source>
</evidence>
<sequence length="273" mass="31144">MNKDGKVIRGRFGEQNLRNKRVGRTERIQSVKREDDGTIRLNRFIANAGICSRREADTFIASGVVTVNGKPVNEMGIRVKPGDDVRFNGQRISAERKVYVLLNKPKGFVTTVEDPHADRTVMELISNACPERIYPVGRLDRTTTGLLLFTNDGEMTKRLTHPKYNRKKIYHVHLDKNVSKNDLQQIVDGITLEDGLVAADSVSYVEPEDKKQVGIEIHSGKNRVVRRIFAHLGYKVQKLDRVYFCGLTKKNLPRGRWRFLSEDEVSFLKMGSF</sequence>
<dbReference type="Pfam" id="PF00849">
    <property type="entry name" value="PseudoU_synth_2"/>
    <property type="match status" value="1"/>
</dbReference>
<dbReference type="Proteomes" id="UP000391834">
    <property type="component" value="Unassembled WGS sequence"/>
</dbReference>
<dbReference type="InterPro" id="IPR020103">
    <property type="entry name" value="PsdUridine_synth_cat_dom_sf"/>
</dbReference>